<keyword evidence="9" id="KW-1185">Reference proteome</keyword>
<dbReference type="SUPFAM" id="SSF52799">
    <property type="entry name" value="(Phosphotyrosine protein) phosphatases II"/>
    <property type="match status" value="1"/>
</dbReference>
<evidence type="ECO:0000256" key="2">
    <source>
        <dbReference type="ARBA" id="ARBA00022801"/>
    </source>
</evidence>
<feature type="transmembrane region" description="Helical" evidence="5">
    <location>
        <begin position="748"/>
        <end position="771"/>
    </location>
</feature>
<evidence type="ECO:0000256" key="1">
    <source>
        <dbReference type="ARBA" id="ARBA00013064"/>
    </source>
</evidence>
<dbReference type="PANTHER" id="PTHR46198:SF4">
    <property type="entry name" value="PROTEIN-TYROSINE-PHOSPHATASE"/>
    <property type="match status" value="1"/>
</dbReference>
<dbReference type="SMART" id="SM00194">
    <property type="entry name" value="PTPc"/>
    <property type="match status" value="1"/>
</dbReference>
<dbReference type="PRINTS" id="PR00700">
    <property type="entry name" value="PRTYPHPHTASE"/>
</dbReference>
<organism evidence="8 9">
    <name type="scientific">Cryptolaemus montrouzieri</name>
    <dbReference type="NCBI Taxonomy" id="559131"/>
    <lineage>
        <taxon>Eukaryota</taxon>
        <taxon>Metazoa</taxon>
        <taxon>Ecdysozoa</taxon>
        <taxon>Arthropoda</taxon>
        <taxon>Hexapoda</taxon>
        <taxon>Insecta</taxon>
        <taxon>Pterygota</taxon>
        <taxon>Neoptera</taxon>
        <taxon>Endopterygota</taxon>
        <taxon>Coleoptera</taxon>
        <taxon>Polyphaga</taxon>
        <taxon>Cucujiformia</taxon>
        <taxon>Coccinelloidea</taxon>
        <taxon>Coccinellidae</taxon>
        <taxon>Scymninae</taxon>
        <taxon>Scymnini</taxon>
        <taxon>Cryptolaemus</taxon>
    </lineage>
</organism>
<keyword evidence="6" id="KW-0732">Signal</keyword>
<protein>
    <recommendedName>
        <fullName evidence="1">protein-tyrosine-phosphatase</fullName>
        <ecNumber evidence="1">3.1.3.48</ecNumber>
    </recommendedName>
</protein>
<name>A0ABD2NPE5_9CUCU</name>
<feature type="domain" description="Tyrosine-protein phosphatase" evidence="7">
    <location>
        <begin position="871"/>
        <end position="981"/>
    </location>
</feature>
<feature type="region of interest" description="Disordered" evidence="4">
    <location>
        <begin position="700"/>
        <end position="742"/>
    </location>
</feature>
<dbReference type="CDD" id="cd00047">
    <property type="entry name" value="PTPc"/>
    <property type="match status" value="1"/>
</dbReference>
<dbReference type="EC" id="3.1.3.48" evidence="1"/>
<evidence type="ECO:0000259" key="7">
    <source>
        <dbReference type="PROSITE" id="PS50055"/>
    </source>
</evidence>
<evidence type="ECO:0000256" key="5">
    <source>
        <dbReference type="SAM" id="Phobius"/>
    </source>
</evidence>
<evidence type="ECO:0000256" key="4">
    <source>
        <dbReference type="SAM" id="MobiDB-lite"/>
    </source>
</evidence>
<feature type="compositionally biased region" description="Low complexity" evidence="4">
    <location>
        <begin position="621"/>
        <end position="640"/>
    </location>
</feature>
<dbReference type="InterPro" id="IPR029021">
    <property type="entry name" value="Prot-tyrosine_phosphatase-like"/>
</dbReference>
<dbReference type="Proteomes" id="UP001516400">
    <property type="component" value="Unassembled WGS sequence"/>
</dbReference>
<dbReference type="EMBL" id="JABFTP020000124">
    <property type="protein sequence ID" value="KAL3280367.1"/>
    <property type="molecule type" value="Genomic_DNA"/>
</dbReference>
<keyword evidence="2" id="KW-0378">Hydrolase</keyword>
<feature type="region of interest" description="Disordered" evidence="4">
    <location>
        <begin position="620"/>
        <end position="658"/>
    </location>
</feature>
<feature type="compositionally biased region" description="Low complexity" evidence="4">
    <location>
        <begin position="708"/>
        <end position="729"/>
    </location>
</feature>
<dbReference type="InterPro" id="IPR008356">
    <property type="entry name" value="Tyr_Pase_KIM-con"/>
</dbReference>
<dbReference type="AlphaFoldDB" id="A0ABD2NPE5"/>
<evidence type="ECO:0000256" key="3">
    <source>
        <dbReference type="ARBA" id="ARBA00022912"/>
    </source>
</evidence>
<gene>
    <name evidence="8" type="ORF">HHI36_017856</name>
</gene>
<feature type="region of interest" description="Disordered" evidence="4">
    <location>
        <begin position="139"/>
        <end position="166"/>
    </location>
</feature>
<proteinExistence type="predicted"/>
<evidence type="ECO:0000313" key="9">
    <source>
        <dbReference type="Proteomes" id="UP001516400"/>
    </source>
</evidence>
<feature type="signal peptide" evidence="6">
    <location>
        <begin position="1"/>
        <end position="21"/>
    </location>
</feature>
<dbReference type="InterPro" id="IPR000242">
    <property type="entry name" value="PTP_cat"/>
</dbReference>
<feature type="chain" id="PRO_5044795324" description="protein-tyrosine-phosphatase" evidence="6">
    <location>
        <begin position="22"/>
        <end position="981"/>
    </location>
</feature>
<feature type="compositionally biased region" description="Basic and acidic residues" evidence="4">
    <location>
        <begin position="143"/>
        <end position="156"/>
    </location>
</feature>
<dbReference type="Gene3D" id="3.90.190.10">
    <property type="entry name" value="Protein tyrosine phosphatase superfamily"/>
    <property type="match status" value="1"/>
</dbReference>
<dbReference type="PANTHER" id="PTHR46198">
    <property type="entry name" value="PROTEIN-TYROSINE-PHOSPHATASE"/>
    <property type="match status" value="1"/>
</dbReference>
<dbReference type="Pfam" id="PF00102">
    <property type="entry name" value="Y_phosphatase"/>
    <property type="match status" value="1"/>
</dbReference>
<keyword evidence="3" id="KW-0904">Protein phosphatase</keyword>
<keyword evidence="5" id="KW-1133">Transmembrane helix</keyword>
<evidence type="ECO:0000313" key="8">
    <source>
        <dbReference type="EMBL" id="KAL3280367.1"/>
    </source>
</evidence>
<keyword evidence="5" id="KW-0472">Membrane</keyword>
<dbReference type="GO" id="GO:0004725">
    <property type="term" value="F:protein tyrosine phosphatase activity"/>
    <property type="evidence" value="ECO:0007669"/>
    <property type="project" value="UniProtKB-EC"/>
</dbReference>
<comment type="caution">
    <text evidence="8">The sequence shown here is derived from an EMBL/GenBank/DDBJ whole genome shotgun (WGS) entry which is preliminary data.</text>
</comment>
<accession>A0ABD2NPE5</accession>
<reference evidence="8 9" key="1">
    <citation type="journal article" date="2021" name="BMC Biol.">
        <title>Horizontally acquired antibacterial genes associated with adaptive radiation of ladybird beetles.</title>
        <authorList>
            <person name="Li H.S."/>
            <person name="Tang X.F."/>
            <person name="Huang Y.H."/>
            <person name="Xu Z.Y."/>
            <person name="Chen M.L."/>
            <person name="Du X.Y."/>
            <person name="Qiu B.Y."/>
            <person name="Chen P.T."/>
            <person name="Zhang W."/>
            <person name="Slipinski A."/>
            <person name="Escalona H.E."/>
            <person name="Waterhouse R.M."/>
            <person name="Zwick A."/>
            <person name="Pang H."/>
        </authorList>
    </citation>
    <scope>NUCLEOTIDE SEQUENCE [LARGE SCALE GENOMIC DNA]</scope>
    <source>
        <strain evidence="8">SYSU2018</strain>
    </source>
</reference>
<keyword evidence="5" id="KW-0812">Transmembrane</keyword>
<sequence length="981" mass="110436">MVFMLRLIPGVLLFFLCTVNTAEIQKLSSGIKNSQVTSTDKNNTNEYYLKETDNDTLNLNYKYRELADEDVENIVKPFKFAKTNVTSLKLKKSESYTTTQKSFSENSRTGSGRSVDIDIEKYISPDFYNAVYTVPVSPNTKPHTSDEEIHGSHSTEETGSFENIGHLTTPKTPYFDEKYKQTVDSVNQKLEDSLGTDFDNGTHSSNNSLDNLIEEVDKNLNLTKFEFRNFKNIELNKTQKPHGGHREVLQETRKILSVENQYNDTKTYDENVPSEDNNELHKDNIKYLLSTEDVNEVRKEDTKFSSTVRSNFEPTTRKYSFTKPPTENSDASIISNKIENENVKSLPITTSEVPTTIKNTKRGSIKFADYQKSSTTSTPAIKENKTFEQVVQENQIVPIQITPPTTVLENTISQKITPNEKIESSSPKHVIEESTTQRIKNSAKNITIQPEEQQSTTVLIFVQPDTIKPYTTTETSRTTTLTSIPRGFRLATTTENIIPTTEWQEETTEEISTQQMETTTTAEEKTTTEVASTEKMTTTEISRSTSIENIETTTLPMETTTMDLESTTFSELRSSKHIKFETTSPITTTESFEDSTIALTTATYSPTTTEEIKSATEERTTLTSEDTTTEVTTNITESPTKTLLDNQTATEKSTQGSITTTTTSIDFVHIKNIDKNHTTLLPDVLKPNEIYTTPVTSVDTKIKPSTKETNITESSTRTETSTRPGTTETTPDDTTHSSELDGPGGNGAIVAIIISCVGGVCLIILACLLIVMRNRQQRFNYGQRCRPVSLDDYSVDNVSVFNSVRRKAAIRGSKMSYGNPAFEDPVCVSHPLNFPAISKFANNHEDVNAEFDEIPQIIARTSELPEGCETKNRYANVIPLPESRVFLNSMEGYPNSDYINANFVTGPKNIRKYYIACQAPMSNSVDDFWRMIWEQQCKVVLMLTHLFENGVEKCFDYLPPSEVLDCHRLFGDFQVTLKREK</sequence>
<evidence type="ECO:0000256" key="6">
    <source>
        <dbReference type="SAM" id="SignalP"/>
    </source>
</evidence>
<dbReference type="PROSITE" id="PS50055">
    <property type="entry name" value="TYR_PHOSPHATASE_PTP"/>
    <property type="match status" value="1"/>
</dbReference>